<comment type="subcellular location">
    <subcellularLocation>
        <location evidence="1">Endoplasmic reticulum</location>
    </subcellularLocation>
</comment>
<dbReference type="Pfam" id="PF07915">
    <property type="entry name" value="PRKCSH"/>
    <property type="match status" value="2"/>
</dbReference>
<comment type="function">
    <text evidence="5">Probable lectin that binds selectively to improperly folded lumenal proteins. May function in endoplasmic reticulum quality control and endoplasmic reticulum-associated degradation (ERAD) of both non-glycosylated proteins and glycoproteins.</text>
</comment>
<dbReference type="GO" id="GO:0005788">
    <property type="term" value="C:endoplasmic reticulum lumen"/>
    <property type="evidence" value="ECO:0007669"/>
    <property type="project" value="TreeGrafter"/>
</dbReference>
<keyword evidence="3" id="KW-0256">Endoplasmic reticulum</keyword>
<evidence type="ECO:0000256" key="8">
    <source>
        <dbReference type="SAM" id="SignalP"/>
    </source>
</evidence>
<dbReference type="InterPro" id="IPR045149">
    <property type="entry name" value="OS-9-like"/>
</dbReference>
<evidence type="ECO:0000256" key="1">
    <source>
        <dbReference type="ARBA" id="ARBA00004240"/>
    </source>
</evidence>
<evidence type="ECO:0000256" key="2">
    <source>
        <dbReference type="ARBA" id="ARBA00022729"/>
    </source>
</evidence>
<dbReference type="InterPro" id="IPR012913">
    <property type="entry name" value="OS9-like_dom"/>
</dbReference>
<dbReference type="EMBL" id="JTDF01019189">
    <property type="protein sequence ID" value="KAF8562558.1"/>
    <property type="molecule type" value="Genomic_DNA"/>
</dbReference>
<evidence type="ECO:0000256" key="7">
    <source>
        <dbReference type="ARBA" id="ARBA00041661"/>
    </source>
</evidence>
<dbReference type="PANTHER" id="PTHR15414:SF0">
    <property type="entry name" value="ENDOPLASMIC RETICULUM LECTIN 1"/>
    <property type="match status" value="1"/>
</dbReference>
<evidence type="ECO:0000313" key="10">
    <source>
        <dbReference type="EMBL" id="KAF8562558.1"/>
    </source>
</evidence>
<evidence type="ECO:0000256" key="4">
    <source>
        <dbReference type="ARBA" id="ARBA00023157"/>
    </source>
</evidence>
<evidence type="ECO:0000313" key="11">
    <source>
        <dbReference type="Proteomes" id="UP000699462"/>
    </source>
</evidence>
<comment type="caution">
    <text evidence="10">The sequence shown here is derived from an EMBL/GenBank/DDBJ whole genome shotgun (WGS) entry which is preliminary data.</text>
</comment>
<sequence length="510" mass="57804">MDSRVVVIHASILCLFLHVVRAVYEINDDIAYKLVWDSGRIGGDVGFHGQSISVSTNAGENYECTVPPLSMNESNVNGALVNSSEMELLEELFRKQPCSVRVEFYWSYELCHKKHVRQFHEELLPDKSSKLQEYFLGYRSGDKSSVFASFDPLVKPPAILLGDVLYPYYTINFTDGTTCDLTNTRRMSSVLYICLEEEDGRIIQVSEVESCHYQLVFATKSLCANGAYRIPKRHVQPVSCVPRLNAPNKPGALVAFEEDQKNLNYHGVSNLAALLGRFEVQNIQVEAEHKNNMLIYRIRTVEPVSQSQAKPVDFSDGSVASDVEPNQAENQIAKVQQLQARMKKPGGSSQTHTSTVAPEIIRAANREQFLAFLQGRFCLTGMMTGWWNHEICFNKNVTQYHVDDHGIRSQKILLGEWNREAHEKWADQQPFKKDQFSRPPSRILDLFYGNGDFCEEIQARREVVVKMRCEQSAAGIHLSFAENSVCRYSVLIESATFCDFPDDEFDGLIV</sequence>
<dbReference type="Gene3D" id="2.70.130.10">
    <property type="entry name" value="Mannose-6-phosphate receptor binding domain"/>
    <property type="match status" value="2"/>
</dbReference>
<dbReference type="OrthoDB" id="239053at2759"/>
<feature type="chain" id="PRO_5035759427" description="Endoplasmic reticulum lectin 1" evidence="8">
    <location>
        <begin position="23"/>
        <end position="510"/>
    </location>
</feature>
<dbReference type="Proteomes" id="UP000699462">
    <property type="component" value="Unassembled WGS sequence"/>
</dbReference>
<dbReference type="GO" id="GO:0030970">
    <property type="term" value="P:retrograde protein transport, ER to cytosol"/>
    <property type="evidence" value="ECO:0007669"/>
    <property type="project" value="TreeGrafter"/>
</dbReference>
<dbReference type="InterPro" id="IPR009011">
    <property type="entry name" value="Man6P_isomerase_rcpt-bd_dom_sf"/>
</dbReference>
<evidence type="ECO:0000256" key="3">
    <source>
        <dbReference type="ARBA" id="ARBA00022824"/>
    </source>
</evidence>
<evidence type="ECO:0000259" key="9">
    <source>
        <dbReference type="PROSITE" id="PS51914"/>
    </source>
</evidence>
<reference evidence="10 11" key="1">
    <citation type="submission" date="2019-07" db="EMBL/GenBank/DDBJ databases">
        <title>Annotation for the trematode Paragonimus westermani.</title>
        <authorList>
            <person name="Choi Y.-J."/>
        </authorList>
    </citation>
    <scope>NUCLEOTIDE SEQUENCE [LARGE SCALE GENOMIC DNA]</scope>
    <source>
        <strain evidence="10">180907_Pwestermani</strain>
    </source>
</reference>
<evidence type="ECO:0000256" key="5">
    <source>
        <dbReference type="ARBA" id="ARBA00037585"/>
    </source>
</evidence>
<dbReference type="PANTHER" id="PTHR15414">
    <property type="entry name" value="OS-9-RELATED"/>
    <property type="match status" value="1"/>
</dbReference>
<feature type="signal peptide" evidence="8">
    <location>
        <begin position="1"/>
        <end position="22"/>
    </location>
</feature>
<accession>A0A8T0D751</accession>
<keyword evidence="2 8" id="KW-0732">Signal</keyword>
<dbReference type="InterPro" id="IPR044865">
    <property type="entry name" value="MRH_dom"/>
</dbReference>
<organism evidence="10 11">
    <name type="scientific">Paragonimus westermani</name>
    <dbReference type="NCBI Taxonomy" id="34504"/>
    <lineage>
        <taxon>Eukaryota</taxon>
        <taxon>Metazoa</taxon>
        <taxon>Spiralia</taxon>
        <taxon>Lophotrochozoa</taxon>
        <taxon>Platyhelminthes</taxon>
        <taxon>Trematoda</taxon>
        <taxon>Digenea</taxon>
        <taxon>Plagiorchiida</taxon>
        <taxon>Troglotremata</taxon>
        <taxon>Troglotrematidae</taxon>
        <taxon>Paragonimus</taxon>
    </lineage>
</organism>
<proteinExistence type="predicted"/>
<keyword evidence="11" id="KW-1185">Reference proteome</keyword>
<protein>
    <recommendedName>
        <fullName evidence="6">Endoplasmic reticulum lectin 1</fullName>
    </recommendedName>
    <alternativeName>
        <fullName evidence="7">ER lectin</fullName>
    </alternativeName>
</protein>
<feature type="domain" description="MRH" evidence="9">
    <location>
        <begin position="96"/>
        <end position="225"/>
    </location>
</feature>
<dbReference type="AlphaFoldDB" id="A0A8T0D751"/>
<dbReference type="GO" id="GO:0030968">
    <property type="term" value="P:endoplasmic reticulum unfolded protein response"/>
    <property type="evidence" value="ECO:0007669"/>
    <property type="project" value="InterPro"/>
</dbReference>
<gene>
    <name evidence="10" type="ORF">P879_10120</name>
</gene>
<keyword evidence="4" id="KW-1015">Disulfide bond</keyword>
<evidence type="ECO:0000256" key="6">
    <source>
        <dbReference type="ARBA" id="ARBA00041108"/>
    </source>
</evidence>
<dbReference type="SUPFAM" id="SSF50911">
    <property type="entry name" value="Mannose 6-phosphate receptor domain"/>
    <property type="match status" value="2"/>
</dbReference>
<dbReference type="PROSITE" id="PS51914">
    <property type="entry name" value="MRH"/>
    <property type="match status" value="1"/>
</dbReference>
<name>A0A8T0D751_9TREM</name>